<dbReference type="RefSeq" id="WP_148064240.1">
    <property type="nucleotide sequence ID" value="NZ_VRYZ01000004.1"/>
</dbReference>
<protein>
    <submittedName>
        <fullName evidence="4">Uncharacterized protein</fullName>
    </submittedName>
</protein>
<dbReference type="SUPFAM" id="SSF53474">
    <property type="entry name" value="alpha/beta-Hydrolases"/>
    <property type="match status" value="1"/>
</dbReference>
<dbReference type="Gene3D" id="2.60.40.2200">
    <property type="match status" value="1"/>
</dbReference>
<dbReference type="OrthoDB" id="556502at2"/>
<comment type="caution">
    <text evidence="4">The sequence shown here is derived from an EMBL/GenBank/DDBJ whole genome shotgun (WGS) entry which is preliminary data.</text>
</comment>
<name>A0A5C8ZSW8_9GAMM</name>
<dbReference type="GO" id="GO:0016042">
    <property type="term" value="P:lipid catabolic process"/>
    <property type="evidence" value="ECO:0007669"/>
    <property type="project" value="InterPro"/>
</dbReference>
<dbReference type="EMBL" id="VRYZ01000004">
    <property type="protein sequence ID" value="TXS91608.1"/>
    <property type="molecule type" value="Genomic_DNA"/>
</dbReference>
<dbReference type="InterPro" id="IPR029058">
    <property type="entry name" value="AB_hydrolase_fold"/>
</dbReference>
<evidence type="ECO:0000313" key="5">
    <source>
        <dbReference type="Proteomes" id="UP000321933"/>
    </source>
</evidence>
<evidence type="ECO:0000259" key="3">
    <source>
        <dbReference type="Pfam" id="PF21768"/>
    </source>
</evidence>
<dbReference type="Pfam" id="PF18067">
    <property type="entry name" value="Lipase_C"/>
    <property type="match status" value="1"/>
</dbReference>
<reference evidence="4 5" key="1">
    <citation type="submission" date="2019-08" db="EMBL/GenBank/DDBJ databases">
        <title>Parahaliea maris sp. nov., isolated from the surface seawater.</title>
        <authorList>
            <person name="Liu Y."/>
        </authorList>
    </citation>
    <scope>NUCLEOTIDE SEQUENCE [LARGE SCALE GENOMIC DNA]</scope>
    <source>
        <strain evidence="4 5">S2-26</strain>
    </source>
</reference>
<feature type="signal peptide" evidence="1">
    <location>
        <begin position="1"/>
        <end position="20"/>
    </location>
</feature>
<dbReference type="PROSITE" id="PS51257">
    <property type="entry name" value="PROKAR_LIPOPROTEIN"/>
    <property type="match status" value="1"/>
</dbReference>
<dbReference type="InterPro" id="IPR002918">
    <property type="entry name" value="Lipase_EstA/Esterase_EstB"/>
</dbReference>
<evidence type="ECO:0000259" key="2">
    <source>
        <dbReference type="Pfam" id="PF18067"/>
    </source>
</evidence>
<dbReference type="Proteomes" id="UP000321933">
    <property type="component" value="Unassembled WGS sequence"/>
</dbReference>
<feature type="domain" description="AF-1763-like C-terminal" evidence="3">
    <location>
        <begin position="343"/>
        <end position="463"/>
    </location>
</feature>
<proteinExistence type="predicted"/>
<dbReference type="InterPro" id="IPR049036">
    <property type="entry name" value="AF_1763-like_C"/>
</dbReference>
<keyword evidence="1" id="KW-0732">Signal</keyword>
<accession>A0A5C8ZSW8</accession>
<dbReference type="Gene3D" id="2.60.40.2190">
    <property type="match status" value="1"/>
</dbReference>
<evidence type="ECO:0000313" key="4">
    <source>
        <dbReference type="EMBL" id="TXS91608.1"/>
    </source>
</evidence>
<keyword evidence="5" id="KW-1185">Reference proteome</keyword>
<dbReference type="Gene3D" id="3.40.50.1820">
    <property type="entry name" value="alpha/beta hydrolase"/>
    <property type="match status" value="1"/>
</dbReference>
<evidence type="ECO:0000256" key="1">
    <source>
        <dbReference type="SAM" id="SignalP"/>
    </source>
</evidence>
<sequence>MRLSFLSFLCLLFLALTACSDSSDRREIPPEPEPQIDYQPIVFVHGQSGSAQQFESQAQRFTSNGYPQDLIFAFEYDTSQEDNPLADLDTFIDSVLSETGADTVYAVGHSRGTSVWTSYLDAPDFGGPDKVSKYVNIDGRAPDELPGGVPTIGIWGEWNTADSGFNLNDNMNSQIGPNPEDNFYFPEKSHTEVATSPEAFGLMYEFFTEVAAETTDVLPGDGDTREVAGRAVLFPENIGFQGARLEVWPVEQATGQRAVDEPVARADIGASGEFGPLTLEAGQHYEFALLRPPSESFDQPSVHHFYPEPFVSDDYLFRLQSSQAGQSIESFLPTADDTTGMVVARQREFWGDQGAGSDELFVDGVNVLLPSISPRAVGNGTGVNLAVFVFDHEGDKVSDLEKGEVFPFSALTFLTGLDLYIPATATATGTVTVSLVDRGGETTELNVPNWPSSSNRISVMFDDVPK</sequence>
<dbReference type="Pfam" id="PF01674">
    <property type="entry name" value="Lipase_2"/>
    <property type="match status" value="1"/>
</dbReference>
<dbReference type="AlphaFoldDB" id="A0A5C8ZSW8"/>
<dbReference type="GO" id="GO:0016787">
    <property type="term" value="F:hydrolase activity"/>
    <property type="evidence" value="ECO:0007669"/>
    <property type="project" value="InterPro"/>
</dbReference>
<gene>
    <name evidence="4" type="ORF">FVW59_10600</name>
</gene>
<feature type="chain" id="PRO_5023102305" evidence="1">
    <location>
        <begin position="21"/>
        <end position="466"/>
    </location>
</feature>
<dbReference type="Pfam" id="PF21768">
    <property type="entry name" value="AF_1763-like_C"/>
    <property type="match status" value="1"/>
</dbReference>
<dbReference type="InterPro" id="IPR040664">
    <property type="entry name" value="AFL_C"/>
</dbReference>
<feature type="domain" description="AFL C-terminal" evidence="2">
    <location>
        <begin position="226"/>
        <end position="323"/>
    </location>
</feature>
<organism evidence="4 5">
    <name type="scientific">Parahaliea aestuarii</name>
    <dbReference type="NCBI Taxonomy" id="1852021"/>
    <lineage>
        <taxon>Bacteria</taxon>
        <taxon>Pseudomonadati</taxon>
        <taxon>Pseudomonadota</taxon>
        <taxon>Gammaproteobacteria</taxon>
        <taxon>Cellvibrionales</taxon>
        <taxon>Halieaceae</taxon>
        <taxon>Parahaliea</taxon>
    </lineage>
</organism>